<accession>A0A5P1FNM5</accession>
<reference evidence="3" key="1">
    <citation type="journal article" date="2017" name="Nat. Commun.">
        <title>The asparagus genome sheds light on the origin and evolution of a young Y chromosome.</title>
        <authorList>
            <person name="Harkess A."/>
            <person name="Zhou J."/>
            <person name="Xu C."/>
            <person name="Bowers J.E."/>
            <person name="Van der Hulst R."/>
            <person name="Ayyampalayam S."/>
            <person name="Mercati F."/>
            <person name="Riccardi P."/>
            <person name="McKain M.R."/>
            <person name="Kakrana A."/>
            <person name="Tang H."/>
            <person name="Ray J."/>
            <person name="Groenendijk J."/>
            <person name="Arikit S."/>
            <person name="Mathioni S.M."/>
            <person name="Nakano M."/>
            <person name="Shan H."/>
            <person name="Telgmann-Rauber A."/>
            <person name="Kanno A."/>
            <person name="Yue Z."/>
            <person name="Chen H."/>
            <person name="Li W."/>
            <person name="Chen Y."/>
            <person name="Xu X."/>
            <person name="Zhang Y."/>
            <person name="Luo S."/>
            <person name="Chen H."/>
            <person name="Gao J."/>
            <person name="Mao Z."/>
            <person name="Pires J.C."/>
            <person name="Luo M."/>
            <person name="Kudrna D."/>
            <person name="Wing R.A."/>
            <person name="Meyers B.C."/>
            <person name="Yi K."/>
            <person name="Kong H."/>
            <person name="Lavrijsen P."/>
            <person name="Sunseri F."/>
            <person name="Falavigna A."/>
            <person name="Ye Y."/>
            <person name="Leebens-Mack J.H."/>
            <person name="Chen G."/>
        </authorList>
    </citation>
    <scope>NUCLEOTIDE SEQUENCE [LARGE SCALE GENOMIC DNA]</scope>
    <source>
        <strain evidence="3">cv. DH0086</strain>
    </source>
</reference>
<gene>
    <name evidence="2" type="ORF">A4U43_C02F15970</name>
</gene>
<dbReference type="Gramene" id="ONK78230">
    <property type="protein sequence ID" value="ONK78230"/>
    <property type="gene ID" value="A4U43_C02F15970"/>
</dbReference>
<protein>
    <submittedName>
        <fullName evidence="2">Uncharacterized protein</fullName>
    </submittedName>
</protein>
<sequence>MSYAVVALIPELNDALNEGWHFVSHEICSDFEVILGRLFHTESPIPILTHIGGAEASAPAPILKVSQHPQVPSALLLESAKIVILNEASYAQSAGGEEIVEPREDEVQVEEASLT</sequence>
<evidence type="ECO:0000313" key="3">
    <source>
        <dbReference type="Proteomes" id="UP000243459"/>
    </source>
</evidence>
<dbReference type="AlphaFoldDB" id="A0A5P1FNM5"/>
<organism evidence="2 3">
    <name type="scientific">Asparagus officinalis</name>
    <name type="common">Garden asparagus</name>
    <dbReference type="NCBI Taxonomy" id="4686"/>
    <lineage>
        <taxon>Eukaryota</taxon>
        <taxon>Viridiplantae</taxon>
        <taxon>Streptophyta</taxon>
        <taxon>Embryophyta</taxon>
        <taxon>Tracheophyta</taxon>
        <taxon>Spermatophyta</taxon>
        <taxon>Magnoliopsida</taxon>
        <taxon>Liliopsida</taxon>
        <taxon>Asparagales</taxon>
        <taxon>Asparagaceae</taxon>
        <taxon>Asparagoideae</taxon>
        <taxon>Asparagus</taxon>
    </lineage>
</organism>
<dbReference type="EMBL" id="CM007382">
    <property type="protein sequence ID" value="ONK78230.1"/>
    <property type="molecule type" value="Genomic_DNA"/>
</dbReference>
<proteinExistence type="predicted"/>
<dbReference type="Proteomes" id="UP000243459">
    <property type="component" value="Chromosome 2"/>
</dbReference>
<evidence type="ECO:0000313" key="2">
    <source>
        <dbReference type="EMBL" id="ONK78230.1"/>
    </source>
</evidence>
<keyword evidence="3" id="KW-1185">Reference proteome</keyword>
<name>A0A5P1FNM5_ASPOF</name>
<evidence type="ECO:0000256" key="1">
    <source>
        <dbReference type="SAM" id="MobiDB-lite"/>
    </source>
</evidence>
<feature type="region of interest" description="Disordered" evidence="1">
    <location>
        <begin position="94"/>
        <end position="115"/>
    </location>
</feature>